<feature type="transmembrane region" description="Helical" evidence="9">
    <location>
        <begin position="478"/>
        <end position="500"/>
    </location>
</feature>
<dbReference type="InterPro" id="IPR020846">
    <property type="entry name" value="MFS_dom"/>
</dbReference>
<feature type="domain" description="Major facilitator superfamily (MFS) profile" evidence="10">
    <location>
        <begin position="69"/>
        <end position="506"/>
    </location>
</feature>
<feature type="transmembrane region" description="Helical" evidence="9">
    <location>
        <begin position="343"/>
        <end position="362"/>
    </location>
</feature>
<feature type="transmembrane region" description="Helical" evidence="9">
    <location>
        <begin position="196"/>
        <end position="219"/>
    </location>
</feature>
<reference evidence="11" key="1">
    <citation type="submission" date="2021-01" db="EMBL/GenBank/DDBJ databases">
        <authorList>
            <person name="Kaushik A."/>
        </authorList>
    </citation>
    <scope>NUCLEOTIDE SEQUENCE</scope>
    <source>
        <strain evidence="11">AG1-1A</strain>
    </source>
</reference>
<name>A0A8H2ZW81_9AGAM</name>
<dbReference type="CDD" id="cd17323">
    <property type="entry name" value="MFS_Tpo1_MDR_like"/>
    <property type="match status" value="1"/>
</dbReference>
<evidence type="ECO:0000256" key="7">
    <source>
        <dbReference type="ARBA" id="ARBA00038459"/>
    </source>
</evidence>
<evidence type="ECO:0000256" key="9">
    <source>
        <dbReference type="SAM" id="Phobius"/>
    </source>
</evidence>
<dbReference type="PANTHER" id="PTHR23502:SF186">
    <property type="entry name" value="MAJOR FACILITATOR SUPERFAMILY (MFS) PROFILE DOMAIN-CONTAINING PROTEIN"/>
    <property type="match status" value="1"/>
</dbReference>
<feature type="transmembrane region" description="Helical" evidence="9">
    <location>
        <begin position="104"/>
        <end position="125"/>
    </location>
</feature>
<dbReference type="FunFam" id="1.20.1250.20:FF:000011">
    <property type="entry name" value="MFS multidrug transporter, putative"/>
    <property type="match status" value="1"/>
</dbReference>
<feature type="transmembrane region" description="Helical" evidence="9">
    <location>
        <begin position="231"/>
        <end position="256"/>
    </location>
</feature>
<gene>
    <name evidence="11" type="ORF">RDB_LOCUS9250</name>
</gene>
<organism evidence="11 12">
    <name type="scientific">Rhizoctonia solani</name>
    <dbReference type="NCBI Taxonomy" id="456999"/>
    <lineage>
        <taxon>Eukaryota</taxon>
        <taxon>Fungi</taxon>
        <taxon>Dikarya</taxon>
        <taxon>Basidiomycota</taxon>
        <taxon>Agaricomycotina</taxon>
        <taxon>Agaricomycetes</taxon>
        <taxon>Cantharellales</taxon>
        <taxon>Ceratobasidiaceae</taxon>
        <taxon>Rhizoctonia</taxon>
    </lineage>
</organism>
<comment type="caution">
    <text evidence="11">The sequence shown here is derived from an EMBL/GenBank/DDBJ whole genome shotgun (WGS) entry which is preliminary data.</text>
</comment>
<accession>A0A8H2ZW81</accession>
<evidence type="ECO:0000256" key="5">
    <source>
        <dbReference type="ARBA" id="ARBA00022989"/>
    </source>
</evidence>
<keyword evidence="6 9" id="KW-0472">Membrane</keyword>
<evidence type="ECO:0000256" key="6">
    <source>
        <dbReference type="ARBA" id="ARBA00023136"/>
    </source>
</evidence>
<dbReference type="AlphaFoldDB" id="A0A8H2ZW81"/>
<dbReference type="InterPro" id="IPR011701">
    <property type="entry name" value="MFS"/>
</dbReference>
<feature type="transmembrane region" description="Helical" evidence="9">
    <location>
        <begin position="442"/>
        <end position="466"/>
    </location>
</feature>
<evidence type="ECO:0000256" key="3">
    <source>
        <dbReference type="ARBA" id="ARBA00022475"/>
    </source>
</evidence>
<dbReference type="InterPro" id="IPR036259">
    <property type="entry name" value="MFS_trans_sf"/>
</dbReference>
<sequence length="1005" mass="111577">MTSDSGELDHHQRQGTMASPSPTITPSIRHSSDTPKANQGKEGGVVIVDWLPGDPENPMNWKFSYRRSISLIIGLSCFCVAFSSSCYAAAVPGVMREFDHRLDVALLGLSLFVLGFGLGPLVWGPLSEASRLYGRKFAFLMSFVPYTLFHLGAGLSKNIQTLLVMRLLGGCFGSSVFSVPGGNLADMFTQEERGPFALVVLAVSPLLGPVCGPIVGGFISQSNVSWRWNFWVMLIFSGTVLALCTIFVPETCHPVLLKKRAARLKKVNPNIQYMTKYEGTQSQSPFDLLRLALSRPILLLTHEPIVLALSFYTALVYGTLYGLFAAYPIVFVQHRHFTYGENGLAFLGIGVGILLSIILAGIENKRYIRAVQKHGGHAPPEERLIPSFYSAILLPVSLIWFAWTTYPSVHWIVPILSGIPFGIGSVSGFTAVVAYMVDSYPLYAASCLAANAIMRSVVAFAFPLFIPHLFQKAGDQWGTMFCAFLALVCVPIPFILYHILTFTAAQADELTSTPRLAKVLDIPGLDNLRTYYAATMALVQGSPARPGLPPELVIYICRLADFEVVRITKSPEGIKEVRAWSPKIESRLWFQTKPLKKPILSRIKSIQLITMSRHQGWVNNRSGGSWSWFEVRIACPGDENPSQFEAKLRGDGYDASWRSHSNPVEQEASSQEIEFTEHRGLLFGTDNQLWHEIKEGDALQVVLKAQFSGWANIASDGALKIVTWWEPSPEMLDLLYNRSLVAAILFSASSLSSVPRAMSDTDNINSWSSHSSSPQLREGALLSHPQLNPDVIKSYYTAFAGLLNGSSNRQALPLKLVLHICRLAAFERWLTIRAPEGRKVQTWGSEVKSVVWFQSRPFTSQMLRGTKSVQLVTMSRHQGWVGDRNAGSWSWFEVRVAQPVDKGDTNRSEVKRHLDGSEMSWRSHAHPVDQETAQQQGNFAEHKGLVFDSDHELWDEVGEGDVLQVVMKVQFRGWANKASDGMLQISTWWEPSAEMLDMMGQSGKI</sequence>
<comment type="subcellular location">
    <subcellularLocation>
        <location evidence="1">Cell membrane</location>
        <topology evidence="1">Multi-pass membrane protein</topology>
    </subcellularLocation>
</comment>
<evidence type="ECO:0000256" key="4">
    <source>
        <dbReference type="ARBA" id="ARBA00022692"/>
    </source>
</evidence>
<evidence type="ECO:0000256" key="1">
    <source>
        <dbReference type="ARBA" id="ARBA00004651"/>
    </source>
</evidence>
<evidence type="ECO:0000313" key="12">
    <source>
        <dbReference type="Proteomes" id="UP000663840"/>
    </source>
</evidence>
<dbReference type="Gene3D" id="1.20.1250.20">
    <property type="entry name" value="MFS general substrate transporter like domains"/>
    <property type="match status" value="1"/>
</dbReference>
<evidence type="ECO:0000256" key="2">
    <source>
        <dbReference type="ARBA" id="ARBA00022448"/>
    </source>
</evidence>
<dbReference type="PANTHER" id="PTHR23502">
    <property type="entry name" value="MAJOR FACILITATOR SUPERFAMILY"/>
    <property type="match status" value="1"/>
</dbReference>
<dbReference type="GO" id="GO:0022857">
    <property type="term" value="F:transmembrane transporter activity"/>
    <property type="evidence" value="ECO:0007669"/>
    <property type="project" value="InterPro"/>
</dbReference>
<protein>
    <recommendedName>
        <fullName evidence="10">Major facilitator superfamily (MFS) profile domain-containing protein</fullName>
    </recommendedName>
</protein>
<feature type="transmembrane region" description="Helical" evidence="9">
    <location>
        <begin position="409"/>
        <end position="435"/>
    </location>
</feature>
<dbReference type="Pfam" id="PF07690">
    <property type="entry name" value="MFS_1"/>
    <property type="match status" value="1"/>
</dbReference>
<keyword evidence="2" id="KW-0813">Transport</keyword>
<feature type="transmembrane region" description="Helical" evidence="9">
    <location>
        <begin position="383"/>
        <end position="403"/>
    </location>
</feature>
<dbReference type="GO" id="GO:0005886">
    <property type="term" value="C:plasma membrane"/>
    <property type="evidence" value="ECO:0007669"/>
    <property type="project" value="UniProtKB-SubCell"/>
</dbReference>
<dbReference type="Proteomes" id="UP000663840">
    <property type="component" value="Unassembled WGS sequence"/>
</dbReference>
<dbReference type="EMBL" id="CAJMWR010000169">
    <property type="protein sequence ID" value="CAE6352661.1"/>
    <property type="molecule type" value="Genomic_DNA"/>
</dbReference>
<comment type="similarity">
    <text evidence="7">Belongs to the major facilitator superfamily. DHA1 family. Polyamines/proton antiporter (TC 2.A.1.2.16) subfamily.</text>
</comment>
<feature type="transmembrane region" description="Helical" evidence="9">
    <location>
        <begin position="162"/>
        <end position="184"/>
    </location>
</feature>
<feature type="region of interest" description="Disordered" evidence="8">
    <location>
        <begin position="1"/>
        <end position="40"/>
    </location>
</feature>
<feature type="transmembrane region" description="Helical" evidence="9">
    <location>
        <begin position="137"/>
        <end position="156"/>
    </location>
</feature>
<proteinExistence type="inferred from homology"/>
<feature type="transmembrane region" description="Helical" evidence="9">
    <location>
        <begin position="69"/>
        <end position="92"/>
    </location>
</feature>
<keyword evidence="4 9" id="KW-0812">Transmembrane</keyword>
<keyword evidence="5 9" id="KW-1133">Transmembrane helix</keyword>
<keyword evidence="3" id="KW-1003">Cell membrane</keyword>
<dbReference type="PROSITE" id="PS50850">
    <property type="entry name" value="MFS"/>
    <property type="match status" value="1"/>
</dbReference>
<feature type="transmembrane region" description="Helical" evidence="9">
    <location>
        <begin position="305"/>
        <end position="331"/>
    </location>
</feature>
<evidence type="ECO:0000259" key="10">
    <source>
        <dbReference type="PROSITE" id="PS50850"/>
    </source>
</evidence>
<evidence type="ECO:0000256" key="8">
    <source>
        <dbReference type="SAM" id="MobiDB-lite"/>
    </source>
</evidence>
<feature type="compositionally biased region" description="Polar residues" evidence="8">
    <location>
        <begin position="14"/>
        <end position="37"/>
    </location>
</feature>
<evidence type="ECO:0000313" key="11">
    <source>
        <dbReference type="EMBL" id="CAE6352661.1"/>
    </source>
</evidence>
<dbReference type="SUPFAM" id="SSF103473">
    <property type="entry name" value="MFS general substrate transporter"/>
    <property type="match status" value="1"/>
</dbReference>